<dbReference type="PANTHER" id="PTHR10763:SF23">
    <property type="entry name" value="ORIGIN RECOGNITION COMPLEX SUBUNIT 1"/>
    <property type="match status" value="1"/>
</dbReference>
<dbReference type="FunFam" id="3.40.50.300:FF:000199">
    <property type="entry name" value="Origin recognition complex subunit 1"/>
    <property type="match status" value="1"/>
</dbReference>
<dbReference type="Proteomes" id="UP000001646">
    <property type="component" value="Chromosome 4"/>
</dbReference>
<evidence type="ECO:0000256" key="13">
    <source>
        <dbReference type="RuleBase" id="RU365058"/>
    </source>
</evidence>
<feature type="compositionally biased region" description="Basic and acidic residues" evidence="14">
    <location>
        <begin position="214"/>
        <end position="223"/>
    </location>
</feature>
<dbReference type="AlphaFoldDB" id="A0A803SQ44"/>
<dbReference type="SMART" id="SM00439">
    <property type="entry name" value="BAH"/>
    <property type="match status" value="1"/>
</dbReference>
<reference evidence="16 17" key="1">
    <citation type="submission" date="2009-12" db="EMBL/GenBank/DDBJ databases">
        <title>The Genome Sequence of Anolis carolinensis (Green Anole Lizard).</title>
        <authorList>
            <consortium name="The Genome Sequencing Platform"/>
            <person name="Di Palma F."/>
            <person name="Alfoldi J."/>
            <person name="Heiman D."/>
            <person name="Young S."/>
            <person name="Grabherr M."/>
            <person name="Johnson J."/>
            <person name="Lander E.S."/>
            <person name="Lindblad-Toh K."/>
        </authorList>
    </citation>
    <scope>NUCLEOTIDE SEQUENCE [LARGE SCALE GENOMIC DNA]</scope>
    <source>
        <strain evidence="16 17">JBL SC #1</strain>
    </source>
</reference>
<dbReference type="SUPFAM" id="SSF52540">
    <property type="entry name" value="P-loop containing nucleoside triphosphate hydrolases"/>
    <property type="match status" value="1"/>
</dbReference>
<dbReference type="CDD" id="cd00009">
    <property type="entry name" value="AAA"/>
    <property type="match status" value="1"/>
</dbReference>
<evidence type="ECO:0000313" key="16">
    <source>
        <dbReference type="Ensembl" id="ENSACAP00000025084.1"/>
    </source>
</evidence>
<dbReference type="FunFam" id="2.30.30.490:FF:000010">
    <property type="entry name" value="Origin recognition complex subunit 1"/>
    <property type="match status" value="1"/>
</dbReference>
<evidence type="ECO:0000256" key="11">
    <source>
        <dbReference type="ARBA" id="ARBA00023242"/>
    </source>
</evidence>
<feature type="region of interest" description="Disordered" evidence="14">
    <location>
        <begin position="214"/>
        <end position="233"/>
    </location>
</feature>
<dbReference type="PROSITE" id="PS51038">
    <property type="entry name" value="BAH"/>
    <property type="match status" value="1"/>
</dbReference>
<dbReference type="Gene3D" id="2.30.30.490">
    <property type="match status" value="1"/>
</dbReference>
<evidence type="ECO:0000256" key="14">
    <source>
        <dbReference type="SAM" id="MobiDB-lite"/>
    </source>
</evidence>
<dbReference type="GO" id="GO:0046872">
    <property type="term" value="F:metal ion binding"/>
    <property type="evidence" value="ECO:0007669"/>
    <property type="project" value="UniProtKB-KW"/>
</dbReference>
<dbReference type="Gene3D" id="1.10.8.60">
    <property type="match status" value="1"/>
</dbReference>
<dbReference type="GO" id="GO:0003682">
    <property type="term" value="F:chromatin binding"/>
    <property type="evidence" value="ECO:0007669"/>
    <property type="project" value="InterPro"/>
</dbReference>
<name>A0A803SQ44_ANOCA</name>
<comment type="subunit">
    <text evidence="13">ORC is composed of six subunits.</text>
</comment>
<evidence type="ECO:0000259" key="15">
    <source>
        <dbReference type="PROSITE" id="PS51038"/>
    </source>
</evidence>
<dbReference type="Pfam" id="PF00004">
    <property type="entry name" value="AAA"/>
    <property type="match status" value="1"/>
</dbReference>
<accession>A0A803SQ44</accession>
<reference evidence="16" key="2">
    <citation type="submission" date="2025-08" db="UniProtKB">
        <authorList>
            <consortium name="Ensembl"/>
        </authorList>
    </citation>
    <scope>IDENTIFICATION</scope>
</reference>
<organism evidence="16 17">
    <name type="scientific">Anolis carolinensis</name>
    <name type="common">Green anole</name>
    <name type="synonym">American chameleon</name>
    <dbReference type="NCBI Taxonomy" id="28377"/>
    <lineage>
        <taxon>Eukaryota</taxon>
        <taxon>Metazoa</taxon>
        <taxon>Chordata</taxon>
        <taxon>Craniata</taxon>
        <taxon>Vertebrata</taxon>
        <taxon>Euteleostomi</taxon>
        <taxon>Lepidosauria</taxon>
        <taxon>Squamata</taxon>
        <taxon>Bifurcata</taxon>
        <taxon>Unidentata</taxon>
        <taxon>Episquamata</taxon>
        <taxon>Toxicofera</taxon>
        <taxon>Iguania</taxon>
        <taxon>Dactyloidae</taxon>
        <taxon>Anolis</taxon>
    </lineage>
</organism>
<comment type="subunit">
    <text evidence="12">Component of ORC, a complex composed of at least 6 subunits: ORC1, ORC2, ORC3, ORC4, ORC5 and ORC6. ORC is regulated in a cell-cycle dependent manner. It is sequentially assembled at the exit from anaphase of mitosis and disassembled as cells enter S phase. Interacts with CDC6 and KAT7/HBO1. Interacts with LRWD1 predominantly during the G1 phase and with less affinity during mitosis, when phosphorylated.</text>
</comment>
<sequence>TENMNRRSQRKRIYTWIGKAFSVDKQLQISHYRGIAIKSAESVAVICVFLGEFILIEAEDTDELLVARLIKLYEDGKHAIVEWFSRSVEIPLKHRLLLGQEASHEIFFNENIEQDTSIPVTSIISNVTVIPLSPWETLPAGSNDEKIFFIRKCWDGKRFKPLPPAVLAELKDTVKLKSNNMIFSIECHLTPSRTICPLAAEPEQVLQSIRNDVKNTPEVESRHSASKSSLAKRRYSQRIANGNHTPAVKKKLQLNSPTNSPRSRFAECEIIEVLDSDFIEPLKRSATKRKVTFSGIKCSPSKIPFANDEGDPFLDIKPLEDASERVSGGLWSPCKTNKDDSPKNRHSVVKECSTKYLMQYKRQCADFCGCDISLQPEPRTPKTPRDATPRIRVRNQTTPKPANALEEARVRLHVSAVPESLPCREKEFQDICNFIESKLIDRTGGCMYISGVPGTGKTATVHEVIHYLQQAAENDELPSFQFIEINGMKLTDPHQAYVQILKLLTGQKATANHAAELLEKMFCKSGSKRETIVLVVDELDLLWTRKQNVMYNLFDWPTQKNAKLIVLAIANTMDLPERIMMNRVASRLGLTRMSFQPYTFKQLQKIISSRMGQLKAFEEDAIQLVSRKVAALSGDARRCLDICRRATEICEQKSDSGLVGMAHVMEAIDEMFSSSYISELISTGANLRKATIAEFRQSGLEEATVQQIFHQHVALSRIEGLQTPNLSDTMAIASRLGACRILLCESSHKYLHMRVRLNVSQDDVMYALKEE</sequence>
<evidence type="ECO:0000256" key="5">
    <source>
        <dbReference type="ARBA" id="ARBA00022705"/>
    </source>
</evidence>
<dbReference type="Pfam" id="PF09079">
    <property type="entry name" value="WHD_Cdc6"/>
    <property type="match status" value="1"/>
</dbReference>
<comment type="similarity">
    <text evidence="2 13">Belongs to the ORC1 family.</text>
</comment>
<dbReference type="InterPro" id="IPR041083">
    <property type="entry name" value="AAA_lid_10"/>
</dbReference>
<protein>
    <recommendedName>
        <fullName evidence="3 13">Origin recognition complex subunit 1</fullName>
    </recommendedName>
</protein>
<proteinExistence type="inferred from homology"/>
<evidence type="ECO:0000256" key="7">
    <source>
        <dbReference type="ARBA" id="ARBA00022741"/>
    </source>
</evidence>
<evidence type="ECO:0000256" key="6">
    <source>
        <dbReference type="ARBA" id="ARBA00022723"/>
    </source>
</evidence>
<keyword evidence="10 13" id="KW-0238">DNA-binding</keyword>
<dbReference type="InterPro" id="IPR001025">
    <property type="entry name" value="BAH_dom"/>
</dbReference>
<reference evidence="16" key="3">
    <citation type="submission" date="2025-09" db="UniProtKB">
        <authorList>
            <consortium name="Ensembl"/>
        </authorList>
    </citation>
    <scope>IDENTIFICATION</scope>
</reference>
<dbReference type="Pfam" id="PF01426">
    <property type="entry name" value="BAH"/>
    <property type="match status" value="1"/>
</dbReference>
<dbReference type="FunFam" id="1.10.8.60:FF:000062">
    <property type="entry name" value="Origin recognition complex subunit 1"/>
    <property type="match status" value="1"/>
</dbReference>
<dbReference type="Pfam" id="PF17872">
    <property type="entry name" value="AAA_lid_10"/>
    <property type="match status" value="1"/>
</dbReference>
<evidence type="ECO:0000256" key="3">
    <source>
        <dbReference type="ARBA" id="ARBA00019081"/>
    </source>
</evidence>
<feature type="region of interest" description="Disordered" evidence="14">
    <location>
        <begin position="241"/>
        <end position="260"/>
    </location>
</feature>
<comment type="function">
    <text evidence="13">Component of the origin recognition complex (ORC) that binds origins of replication. DNA-binding is ATP-dependent, however specific DNA sequences that define origins of replication have not been identified so far. ORC is required to assemble the pre-replication complex necessary to initiate DNA replication.</text>
</comment>
<keyword evidence="5 13" id="KW-0235">DNA replication</keyword>
<dbReference type="InterPro" id="IPR015163">
    <property type="entry name" value="Cdc6_C"/>
</dbReference>
<keyword evidence="7 13" id="KW-0547">Nucleotide-binding</keyword>
<dbReference type="Gene3D" id="3.40.50.300">
    <property type="entry name" value="P-loop containing nucleotide triphosphate hydrolases"/>
    <property type="match status" value="1"/>
</dbReference>
<keyword evidence="17" id="KW-1185">Reference proteome</keyword>
<dbReference type="GO" id="GO:0006260">
    <property type="term" value="P:DNA replication"/>
    <property type="evidence" value="ECO:0007669"/>
    <property type="project" value="UniProtKB-KW"/>
</dbReference>
<gene>
    <name evidence="16" type="primary">ORC1</name>
</gene>
<dbReference type="GO" id="GO:0005634">
    <property type="term" value="C:nucleus"/>
    <property type="evidence" value="ECO:0007669"/>
    <property type="project" value="UniProtKB-SubCell"/>
</dbReference>
<keyword evidence="6" id="KW-0479">Metal-binding</keyword>
<keyword evidence="11 13" id="KW-0539">Nucleus</keyword>
<dbReference type="InterPro" id="IPR050311">
    <property type="entry name" value="ORC1/CDC6"/>
</dbReference>
<evidence type="ECO:0000256" key="8">
    <source>
        <dbReference type="ARBA" id="ARBA00022840"/>
    </source>
</evidence>
<keyword evidence="4" id="KW-0597">Phosphoprotein</keyword>
<evidence type="ECO:0000313" key="17">
    <source>
        <dbReference type="Proteomes" id="UP000001646"/>
    </source>
</evidence>
<evidence type="ECO:0000256" key="12">
    <source>
        <dbReference type="ARBA" id="ARBA00046605"/>
    </source>
</evidence>
<dbReference type="Ensembl" id="ENSACAT00000055508.1">
    <property type="protein sequence ID" value="ENSACAP00000025084.1"/>
    <property type="gene ID" value="ENSACAG00000008199.3"/>
</dbReference>
<dbReference type="SMART" id="SM01074">
    <property type="entry name" value="Cdc6_C"/>
    <property type="match status" value="1"/>
</dbReference>
<evidence type="ECO:0000256" key="9">
    <source>
        <dbReference type="ARBA" id="ARBA00022842"/>
    </source>
</evidence>
<dbReference type="InterPro" id="IPR003593">
    <property type="entry name" value="AAA+_ATPase"/>
</dbReference>
<evidence type="ECO:0000256" key="1">
    <source>
        <dbReference type="ARBA" id="ARBA00004123"/>
    </source>
</evidence>
<dbReference type="Bgee" id="ENSACAG00000008199">
    <property type="expression patterns" value="Expressed in dewlap and 9 other cell types or tissues"/>
</dbReference>
<dbReference type="SMART" id="SM00382">
    <property type="entry name" value="AAA"/>
    <property type="match status" value="1"/>
</dbReference>
<dbReference type="PANTHER" id="PTHR10763">
    <property type="entry name" value="CELL DIVISION CONTROL PROTEIN 6-RELATED"/>
    <property type="match status" value="1"/>
</dbReference>
<dbReference type="GO" id="GO:0003677">
    <property type="term" value="F:DNA binding"/>
    <property type="evidence" value="ECO:0007669"/>
    <property type="project" value="UniProtKB-KW"/>
</dbReference>
<evidence type="ECO:0000256" key="4">
    <source>
        <dbReference type="ARBA" id="ARBA00022553"/>
    </source>
</evidence>
<keyword evidence="8 13" id="KW-0067">ATP-binding</keyword>
<dbReference type="GO" id="GO:0016887">
    <property type="term" value="F:ATP hydrolysis activity"/>
    <property type="evidence" value="ECO:0007669"/>
    <property type="project" value="InterPro"/>
</dbReference>
<dbReference type="InterPro" id="IPR003959">
    <property type="entry name" value="ATPase_AAA_core"/>
</dbReference>
<dbReference type="GeneTree" id="ENSGT00530000063498"/>
<dbReference type="CDD" id="cd08768">
    <property type="entry name" value="Cdc6_C"/>
    <property type="match status" value="1"/>
</dbReference>
<dbReference type="InterPro" id="IPR043151">
    <property type="entry name" value="BAH_sf"/>
</dbReference>
<evidence type="ECO:0000256" key="10">
    <source>
        <dbReference type="ARBA" id="ARBA00023125"/>
    </source>
</evidence>
<comment type="subcellular location">
    <subcellularLocation>
        <location evidence="1 13">Nucleus</location>
    </subcellularLocation>
</comment>
<evidence type="ECO:0000256" key="2">
    <source>
        <dbReference type="ARBA" id="ARBA00008398"/>
    </source>
</evidence>
<dbReference type="GO" id="GO:0005524">
    <property type="term" value="F:ATP binding"/>
    <property type="evidence" value="ECO:0007669"/>
    <property type="project" value="UniProtKB-KW"/>
</dbReference>
<keyword evidence="9" id="KW-0460">Magnesium</keyword>
<dbReference type="InterPro" id="IPR027417">
    <property type="entry name" value="P-loop_NTPase"/>
</dbReference>
<feature type="domain" description="BAH" evidence="15">
    <location>
        <begin position="46"/>
        <end position="165"/>
    </location>
</feature>